<keyword evidence="7" id="KW-1015">Disulfide bond</keyword>
<dbReference type="AlphaFoldDB" id="A0A7S0CGI4"/>
<gene>
    <name evidence="11" type="ORF">PINE0816_LOCUS19275</name>
</gene>
<keyword evidence="8" id="KW-0676">Redox-active center</keyword>
<dbReference type="Pfam" id="PF00085">
    <property type="entry name" value="Thioredoxin"/>
    <property type="match status" value="1"/>
</dbReference>
<evidence type="ECO:0000256" key="2">
    <source>
        <dbReference type="ARBA" id="ARBA00022448"/>
    </source>
</evidence>
<dbReference type="Gene3D" id="3.40.30.10">
    <property type="entry name" value="Glutaredoxin"/>
    <property type="match status" value="1"/>
</dbReference>
<dbReference type="EMBL" id="HBEL01041392">
    <property type="protein sequence ID" value="CAD8423117.1"/>
    <property type="molecule type" value="Transcribed_RNA"/>
</dbReference>
<dbReference type="GO" id="GO:0015036">
    <property type="term" value="F:disulfide oxidoreductase activity"/>
    <property type="evidence" value="ECO:0007669"/>
    <property type="project" value="TreeGrafter"/>
</dbReference>
<dbReference type="InterPro" id="IPR036249">
    <property type="entry name" value="Thioredoxin-like_sf"/>
</dbReference>
<proteinExistence type="predicted"/>
<evidence type="ECO:0000256" key="5">
    <source>
        <dbReference type="ARBA" id="ARBA00022982"/>
    </source>
</evidence>
<keyword evidence="3" id="KW-0732">Signal</keyword>
<dbReference type="InterPro" id="IPR013766">
    <property type="entry name" value="Thioredoxin_domain"/>
</dbReference>
<evidence type="ECO:0000256" key="4">
    <source>
        <dbReference type="ARBA" id="ARBA00022824"/>
    </source>
</evidence>
<dbReference type="CDD" id="cd02961">
    <property type="entry name" value="PDI_a_family"/>
    <property type="match status" value="1"/>
</dbReference>
<protein>
    <recommendedName>
        <fullName evidence="10">Thioredoxin domain-containing protein</fullName>
    </recommendedName>
</protein>
<reference evidence="11" key="1">
    <citation type="submission" date="2021-01" db="EMBL/GenBank/DDBJ databases">
        <authorList>
            <person name="Corre E."/>
            <person name="Pelletier E."/>
            <person name="Niang G."/>
            <person name="Scheremetjew M."/>
            <person name="Finn R."/>
            <person name="Kale V."/>
            <person name="Holt S."/>
            <person name="Cochrane G."/>
            <person name="Meng A."/>
            <person name="Brown T."/>
            <person name="Cohen L."/>
        </authorList>
    </citation>
    <scope>NUCLEOTIDE SEQUENCE</scope>
    <source>
        <strain evidence="11">CCAP1064/1</strain>
    </source>
</reference>
<dbReference type="GO" id="GO:0005789">
    <property type="term" value="C:endoplasmic reticulum membrane"/>
    <property type="evidence" value="ECO:0007669"/>
    <property type="project" value="UniProtKB-SubCell"/>
</dbReference>
<keyword evidence="4" id="KW-0256">Endoplasmic reticulum</keyword>
<keyword evidence="5" id="KW-0249">Electron transport</keyword>
<evidence type="ECO:0000256" key="6">
    <source>
        <dbReference type="ARBA" id="ARBA00022989"/>
    </source>
</evidence>
<accession>A0A7S0CGI4</accession>
<feature type="transmembrane region" description="Helical" evidence="9">
    <location>
        <begin position="122"/>
        <end position="148"/>
    </location>
</feature>
<feature type="domain" description="Thioredoxin" evidence="10">
    <location>
        <begin position="2"/>
        <end position="71"/>
    </location>
</feature>
<sequence>MEPAYQSLAKQMHSTLKTSKRKVMIASIDGAKERALMSRFNVLGFPKIVLIDGWSVRDYAGTRTASAMKEFCMTTYVDIEPIPFLNSPFGPIGQSRGLLIQAGATVMNTHETIINKWGWSSLLAGAFMCFFGVILALLLIIGIGILTLPKEKHD</sequence>
<comment type="subcellular location">
    <subcellularLocation>
        <location evidence="1">Endoplasmic reticulum membrane</location>
        <topology evidence="1">Single-pass membrane protein</topology>
    </subcellularLocation>
</comment>
<keyword evidence="2" id="KW-0813">Transport</keyword>
<evidence type="ECO:0000256" key="8">
    <source>
        <dbReference type="ARBA" id="ARBA00023284"/>
    </source>
</evidence>
<keyword evidence="6 9" id="KW-1133">Transmembrane helix</keyword>
<evidence type="ECO:0000256" key="7">
    <source>
        <dbReference type="ARBA" id="ARBA00023157"/>
    </source>
</evidence>
<dbReference type="PANTHER" id="PTHR46107">
    <property type="entry name" value="DUMPY: SHORTER THAN WILD-TYPE"/>
    <property type="match status" value="1"/>
</dbReference>
<evidence type="ECO:0000256" key="9">
    <source>
        <dbReference type="SAM" id="Phobius"/>
    </source>
</evidence>
<organism evidence="11">
    <name type="scientific">Proboscia inermis</name>
    <dbReference type="NCBI Taxonomy" id="420281"/>
    <lineage>
        <taxon>Eukaryota</taxon>
        <taxon>Sar</taxon>
        <taxon>Stramenopiles</taxon>
        <taxon>Ochrophyta</taxon>
        <taxon>Bacillariophyta</taxon>
        <taxon>Coscinodiscophyceae</taxon>
        <taxon>Rhizosoleniophycidae</taxon>
        <taxon>Rhizosoleniales</taxon>
        <taxon>Rhizosoleniaceae</taxon>
        <taxon>Proboscia</taxon>
    </lineage>
</organism>
<evidence type="ECO:0000313" key="11">
    <source>
        <dbReference type="EMBL" id="CAD8423117.1"/>
    </source>
</evidence>
<name>A0A7S0CGI4_9STRA</name>
<keyword evidence="9" id="KW-0472">Membrane</keyword>
<dbReference type="PANTHER" id="PTHR46107:SF3">
    <property type="entry name" value="THIOREDOXIN DOMAIN-CONTAINING PROTEIN"/>
    <property type="match status" value="1"/>
</dbReference>
<evidence type="ECO:0000256" key="3">
    <source>
        <dbReference type="ARBA" id="ARBA00022729"/>
    </source>
</evidence>
<keyword evidence="9" id="KW-0812">Transmembrane</keyword>
<evidence type="ECO:0000256" key="1">
    <source>
        <dbReference type="ARBA" id="ARBA00004389"/>
    </source>
</evidence>
<evidence type="ECO:0000259" key="10">
    <source>
        <dbReference type="Pfam" id="PF00085"/>
    </source>
</evidence>
<dbReference type="InterPro" id="IPR052454">
    <property type="entry name" value="TMX_domain-containing"/>
</dbReference>
<dbReference type="SUPFAM" id="SSF52833">
    <property type="entry name" value="Thioredoxin-like"/>
    <property type="match status" value="1"/>
</dbReference>